<name>A0A0V0RCK9_9BILA</name>
<comment type="caution">
    <text evidence="1">The sequence shown here is derived from an EMBL/GenBank/DDBJ whole genome shotgun (WGS) entry which is preliminary data.</text>
</comment>
<protein>
    <submittedName>
        <fullName evidence="1">Uncharacterized protein</fullName>
    </submittedName>
</protein>
<proteinExistence type="predicted"/>
<accession>A0A0V0RCK9</accession>
<organism evidence="1 3">
    <name type="scientific">Trichinella nelsoni</name>
    <dbReference type="NCBI Taxonomy" id="6336"/>
    <lineage>
        <taxon>Eukaryota</taxon>
        <taxon>Metazoa</taxon>
        <taxon>Ecdysozoa</taxon>
        <taxon>Nematoda</taxon>
        <taxon>Enoplea</taxon>
        <taxon>Dorylaimia</taxon>
        <taxon>Trichinellida</taxon>
        <taxon>Trichinellidae</taxon>
        <taxon>Trichinella</taxon>
    </lineage>
</organism>
<dbReference type="Proteomes" id="UP000054630">
    <property type="component" value="Unassembled WGS sequence"/>
</dbReference>
<reference evidence="1 3" key="1">
    <citation type="submission" date="2015-01" db="EMBL/GenBank/DDBJ databases">
        <title>Evolution of Trichinella species and genotypes.</title>
        <authorList>
            <person name="Korhonen P.K."/>
            <person name="Edoardo P."/>
            <person name="Giuseppe L.R."/>
            <person name="Gasser R.B."/>
        </authorList>
    </citation>
    <scope>NUCLEOTIDE SEQUENCE [LARGE SCALE GENOMIC DNA]</scope>
    <source>
        <strain evidence="1">ISS37</strain>
    </source>
</reference>
<dbReference type="EMBL" id="JYDL01000510">
    <property type="protein sequence ID" value="KRX12324.1"/>
    <property type="molecule type" value="Genomic_DNA"/>
</dbReference>
<sequence length="42" mass="4494">MVATHPKQFYSITPQAWAGKGIYGKIRVLVIGNATSSRSATS</sequence>
<dbReference type="AlphaFoldDB" id="A0A0V0RCK9"/>
<gene>
    <name evidence="2" type="ORF">T07_5114</name>
    <name evidence="1" type="ORF">T07_9344</name>
</gene>
<dbReference type="EMBL" id="JYDL01000595">
    <property type="protein sequence ID" value="KRX12246.1"/>
    <property type="molecule type" value="Genomic_DNA"/>
</dbReference>
<evidence type="ECO:0000313" key="2">
    <source>
        <dbReference type="EMBL" id="KRX12324.1"/>
    </source>
</evidence>
<evidence type="ECO:0000313" key="1">
    <source>
        <dbReference type="EMBL" id="KRX12246.1"/>
    </source>
</evidence>
<keyword evidence="3" id="KW-1185">Reference proteome</keyword>
<evidence type="ECO:0000313" key="3">
    <source>
        <dbReference type="Proteomes" id="UP000054630"/>
    </source>
</evidence>